<dbReference type="InterPro" id="IPR002680">
    <property type="entry name" value="AOX"/>
</dbReference>
<dbReference type="GO" id="GO:0016117">
    <property type="term" value="P:carotenoid biosynthetic process"/>
    <property type="evidence" value="ECO:0007669"/>
    <property type="project" value="TreeGrafter"/>
</dbReference>
<dbReference type="GO" id="GO:0046872">
    <property type="term" value="F:metal ion binding"/>
    <property type="evidence" value="ECO:0007669"/>
    <property type="project" value="UniProtKB-KW"/>
</dbReference>
<reference evidence="13 14" key="1">
    <citation type="submission" date="2012-05" db="EMBL/GenBank/DDBJ databases">
        <title>Finished chromosome of genome of Oscillatoria sp. PCC 7112.</title>
        <authorList>
            <consortium name="US DOE Joint Genome Institute"/>
            <person name="Gugger M."/>
            <person name="Coursin T."/>
            <person name="Rippka R."/>
            <person name="Tandeau De Marsac N."/>
            <person name="Huntemann M."/>
            <person name="Wei C.-L."/>
            <person name="Han J."/>
            <person name="Detter J.C."/>
            <person name="Han C."/>
            <person name="Tapia R."/>
            <person name="Davenport K."/>
            <person name="Daligault H."/>
            <person name="Erkkila T."/>
            <person name="Gu W."/>
            <person name="Munk A.C.C."/>
            <person name="Teshima H."/>
            <person name="Xu Y."/>
            <person name="Chain P."/>
            <person name="Chen A."/>
            <person name="Krypides N."/>
            <person name="Mavromatis K."/>
            <person name="Markowitz V."/>
            <person name="Szeto E."/>
            <person name="Ivanova N."/>
            <person name="Mikhailova N."/>
            <person name="Ovchinnikova G."/>
            <person name="Pagani I."/>
            <person name="Pati A."/>
            <person name="Goodwin L."/>
            <person name="Peters L."/>
            <person name="Pitluck S."/>
            <person name="Woyke T."/>
            <person name="Kerfeld C."/>
        </authorList>
    </citation>
    <scope>NUCLEOTIDE SEQUENCE [LARGE SCALE GENOMIC DNA]</scope>
    <source>
        <strain evidence="13 14">PCC 7112</strain>
    </source>
</reference>
<evidence type="ECO:0000256" key="6">
    <source>
        <dbReference type="ARBA" id="ARBA00022723"/>
    </source>
</evidence>
<accession>K9VN38</accession>
<evidence type="ECO:0000256" key="11">
    <source>
        <dbReference type="ARBA" id="ARBA00023136"/>
    </source>
</evidence>
<evidence type="ECO:0000256" key="5">
    <source>
        <dbReference type="ARBA" id="ARBA00022692"/>
    </source>
</evidence>
<comment type="cofactor">
    <cofactor evidence="1">
        <name>Fe cation</name>
        <dbReference type="ChEBI" id="CHEBI:24875"/>
    </cofactor>
</comment>
<feature type="transmembrane region" description="Helical" evidence="12">
    <location>
        <begin position="98"/>
        <end position="119"/>
    </location>
</feature>
<dbReference type="PANTHER" id="PTHR31803:SF10">
    <property type="entry name" value="UBIQUINOL OXIDASE 4, CHLOROPLASTIC_CHROMOPLASTIC"/>
    <property type="match status" value="1"/>
</dbReference>
<evidence type="ECO:0000256" key="2">
    <source>
        <dbReference type="ARBA" id="ARBA00004370"/>
    </source>
</evidence>
<proteinExistence type="predicted"/>
<keyword evidence="11 12" id="KW-0472">Membrane</keyword>
<evidence type="ECO:0000256" key="4">
    <source>
        <dbReference type="ARBA" id="ARBA00022660"/>
    </source>
</evidence>
<keyword evidence="14" id="KW-1185">Reference proteome</keyword>
<keyword evidence="4" id="KW-0679">Respiratory chain</keyword>
<dbReference type="AlphaFoldDB" id="K9VN38"/>
<dbReference type="STRING" id="179408.Osc7112_4313"/>
<gene>
    <name evidence="13" type="ORF">Osc7112_4313</name>
</gene>
<evidence type="ECO:0000313" key="13">
    <source>
        <dbReference type="EMBL" id="AFZ08625.1"/>
    </source>
</evidence>
<dbReference type="Gene3D" id="1.20.1260.140">
    <property type="entry name" value="Alternative oxidase"/>
    <property type="match status" value="1"/>
</dbReference>
<dbReference type="GO" id="GO:0016020">
    <property type="term" value="C:membrane"/>
    <property type="evidence" value="ECO:0007669"/>
    <property type="project" value="UniProtKB-SubCell"/>
</dbReference>
<dbReference type="PATRIC" id="fig|179408.3.peg.5355"/>
<dbReference type="InterPro" id="IPR038659">
    <property type="entry name" value="AOX_sf"/>
</dbReference>
<keyword evidence="8 12" id="KW-1133">Transmembrane helix</keyword>
<keyword evidence="10" id="KW-0408">Iron</keyword>
<dbReference type="KEGG" id="oni:Osc7112_4313"/>
<sequence length="229" mass="27138">MKVLIRLIVAFFVFLVDVVYGNRSYPRFYMLETIARVPYFSYLSVLHLYETLGYWRKADLLKLHFAETWNELHHLLIMESLGGDRLWIDRFIAQHVAFAYYWVVVPLYMLFPSYAYYLMELIEGHAYHTYDEYLKTYEAQLKAQPAPQVAINFYRDGDLYMFDEVQTALSHEFRRPKVDNLYDVFANIRDDEDEHVKTMVALQKPEARLTFKSPHTVFEAIAANADKTG</sequence>
<evidence type="ECO:0000256" key="8">
    <source>
        <dbReference type="ARBA" id="ARBA00022989"/>
    </source>
</evidence>
<dbReference type="eggNOG" id="COG2941">
    <property type="taxonomic scope" value="Bacteria"/>
</dbReference>
<keyword evidence="3" id="KW-0813">Transport</keyword>
<dbReference type="GO" id="GO:0010230">
    <property type="term" value="P:alternative respiration"/>
    <property type="evidence" value="ECO:0007669"/>
    <property type="project" value="TreeGrafter"/>
</dbReference>
<name>K9VN38_9CYAN</name>
<dbReference type="GO" id="GO:0009916">
    <property type="term" value="F:alternative oxidase activity"/>
    <property type="evidence" value="ECO:0007669"/>
    <property type="project" value="InterPro"/>
</dbReference>
<dbReference type="EMBL" id="CP003614">
    <property type="protein sequence ID" value="AFZ08625.1"/>
    <property type="molecule type" value="Genomic_DNA"/>
</dbReference>
<dbReference type="HOGENOM" id="CLU_057018_1_0_3"/>
<dbReference type="PANTHER" id="PTHR31803">
    <property type="entry name" value="ALTERNATIVE OXIDASE"/>
    <property type="match status" value="1"/>
</dbReference>
<dbReference type="Proteomes" id="UP000010478">
    <property type="component" value="Chromosome"/>
</dbReference>
<organism evidence="13 14">
    <name type="scientific">Phormidium nigroviride PCC 7112</name>
    <dbReference type="NCBI Taxonomy" id="179408"/>
    <lineage>
        <taxon>Bacteria</taxon>
        <taxon>Bacillati</taxon>
        <taxon>Cyanobacteriota</taxon>
        <taxon>Cyanophyceae</taxon>
        <taxon>Oscillatoriophycideae</taxon>
        <taxon>Oscillatoriales</taxon>
        <taxon>Oscillatoriaceae</taxon>
        <taxon>Phormidium</taxon>
    </lineage>
</organism>
<evidence type="ECO:0000256" key="3">
    <source>
        <dbReference type="ARBA" id="ARBA00022448"/>
    </source>
</evidence>
<keyword evidence="5 12" id="KW-0812">Transmembrane</keyword>
<dbReference type="RefSeq" id="WP_015177868.1">
    <property type="nucleotide sequence ID" value="NC_019729.1"/>
</dbReference>
<evidence type="ECO:0000256" key="7">
    <source>
        <dbReference type="ARBA" id="ARBA00022982"/>
    </source>
</evidence>
<dbReference type="Pfam" id="PF01786">
    <property type="entry name" value="AOX"/>
    <property type="match status" value="1"/>
</dbReference>
<keyword evidence="7" id="KW-0249">Electron transport</keyword>
<keyword evidence="6" id="KW-0479">Metal-binding</keyword>
<comment type="subcellular location">
    <subcellularLocation>
        <location evidence="2">Membrane</location>
    </subcellularLocation>
</comment>
<evidence type="ECO:0000256" key="9">
    <source>
        <dbReference type="ARBA" id="ARBA00023002"/>
    </source>
</evidence>
<evidence type="ECO:0000313" key="14">
    <source>
        <dbReference type="Proteomes" id="UP000010478"/>
    </source>
</evidence>
<keyword evidence="9" id="KW-0560">Oxidoreductase</keyword>
<evidence type="ECO:0000256" key="10">
    <source>
        <dbReference type="ARBA" id="ARBA00023004"/>
    </source>
</evidence>
<evidence type="ECO:0000256" key="1">
    <source>
        <dbReference type="ARBA" id="ARBA00001962"/>
    </source>
</evidence>
<evidence type="ECO:0000256" key="12">
    <source>
        <dbReference type="SAM" id="Phobius"/>
    </source>
</evidence>
<protein>
    <submittedName>
        <fullName evidence="13">Alternative oxidase</fullName>
    </submittedName>
</protein>